<dbReference type="AlphaFoldDB" id="A0A4Z2GAK4"/>
<sequence>MCKSLWRGEMFAVAVAIRCYLPGDPVQTRHRGIRPMAAAATAAAAPPLASPVEQGGGKGRVVVVVQAGPRVTRSWSRAGGRSLEGKAPQLELRGPGKCPSSREVFCDF</sequence>
<reference evidence="2 3" key="1">
    <citation type="submission" date="2019-03" db="EMBL/GenBank/DDBJ databases">
        <title>First draft genome of Liparis tanakae, snailfish: a comprehensive survey of snailfish specific genes.</title>
        <authorList>
            <person name="Kim W."/>
            <person name="Song I."/>
            <person name="Jeong J.-H."/>
            <person name="Kim D."/>
            <person name="Kim S."/>
            <person name="Ryu S."/>
            <person name="Song J.Y."/>
            <person name="Lee S.K."/>
        </authorList>
    </citation>
    <scope>NUCLEOTIDE SEQUENCE [LARGE SCALE GENOMIC DNA]</scope>
    <source>
        <tissue evidence="2">Muscle</tissue>
    </source>
</reference>
<name>A0A4Z2GAK4_9TELE</name>
<evidence type="ECO:0000256" key="1">
    <source>
        <dbReference type="SAM" id="MobiDB-lite"/>
    </source>
</evidence>
<evidence type="ECO:0000313" key="3">
    <source>
        <dbReference type="Proteomes" id="UP000314294"/>
    </source>
</evidence>
<keyword evidence="3" id="KW-1185">Reference proteome</keyword>
<feature type="region of interest" description="Disordered" evidence="1">
    <location>
        <begin position="75"/>
        <end position="97"/>
    </location>
</feature>
<evidence type="ECO:0000313" key="2">
    <source>
        <dbReference type="EMBL" id="TNN49824.1"/>
    </source>
</evidence>
<comment type="caution">
    <text evidence="2">The sequence shown here is derived from an EMBL/GenBank/DDBJ whole genome shotgun (WGS) entry which is preliminary data.</text>
</comment>
<gene>
    <name evidence="2" type="ORF">EYF80_039978</name>
</gene>
<dbReference type="EMBL" id="SRLO01000640">
    <property type="protein sequence ID" value="TNN49824.1"/>
    <property type="molecule type" value="Genomic_DNA"/>
</dbReference>
<organism evidence="2 3">
    <name type="scientific">Liparis tanakae</name>
    <name type="common">Tanaka's snailfish</name>
    <dbReference type="NCBI Taxonomy" id="230148"/>
    <lineage>
        <taxon>Eukaryota</taxon>
        <taxon>Metazoa</taxon>
        <taxon>Chordata</taxon>
        <taxon>Craniata</taxon>
        <taxon>Vertebrata</taxon>
        <taxon>Euteleostomi</taxon>
        <taxon>Actinopterygii</taxon>
        <taxon>Neopterygii</taxon>
        <taxon>Teleostei</taxon>
        <taxon>Neoteleostei</taxon>
        <taxon>Acanthomorphata</taxon>
        <taxon>Eupercaria</taxon>
        <taxon>Perciformes</taxon>
        <taxon>Cottioidei</taxon>
        <taxon>Cottales</taxon>
        <taxon>Liparidae</taxon>
        <taxon>Liparis</taxon>
    </lineage>
</organism>
<dbReference type="Proteomes" id="UP000314294">
    <property type="component" value="Unassembled WGS sequence"/>
</dbReference>
<accession>A0A4Z2GAK4</accession>
<proteinExistence type="predicted"/>
<protein>
    <submittedName>
        <fullName evidence="2">Uncharacterized protein</fullName>
    </submittedName>
</protein>